<reference evidence="4" key="3">
    <citation type="submission" date="2025-04" db="UniProtKB">
        <authorList>
            <consortium name="RefSeq"/>
        </authorList>
    </citation>
    <scope>IDENTIFICATION</scope>
    <source>
        <strain evidence="4">CBS 781.70</strain>
    </source>
</reference>
<reference evidence="4" key="2">
    <citation type="submission" date="2020-04" db="EMBL/GenBank/DDBJ databases">
        <authorList>
            <consortium name="NCBI Genome Project"/>
        </authorList>
    </citation>
    <scope>NUCLEOTIDE SEQUENCE</scope>
    <source>
        <strain evidence="4">CBS 781.70</strain>
    </source>
</reference>
<evidence type="ECO:0000256" key="1">
    <source>
        <dbReference type="SAM" id="MobiDB-lite"/>
    </source>
</evidence>
<dbReference type="OrthoDB" id="2433817at2759"/>
<name>A0A6G1G9Z8_9PEZI</name>
<gene>
    <name evidence="2 4" type="ORF">P152DRAFT_448004</name>
</gene>
<dbReference type="EMBL" id="ML975153">
    <property type="protein sequence ID" value="KAF1814679.1"/>
    <property type="molecule type" value="Genomic_DNA"/>
</dbReference>
<evidence type="ECO:0000313" key="4">
    <source>
        <dbReference type="RefSeq" id="XP_033536310.1"/>
    </source>
</evidence>
<dbReference type="AlphaFoldDB" id="A0A6G1G9Z8"/>
<dbReference type="GeneID" id="54418596"/>
<feature type="compositionally biased region" description="Low complexity" evidence="1">
    <location>
        <begin position="1"/>
        <end position="34"/>
    </location>
</feature>
<evidence type="ECO:0000313" key="2">
    <source>
        <dbReference type="EMBL" id="KAF1814679.1"/>
    </source>
</evidence>
<evidence type="ECO:0000313" key="3">
    <source>
        <dbReference type="Proteomes" id="UP000504638"/>
    </source>
</evidence>
<dbReference type="Proteomes" id="UP000504638">
    <property type="component" value="Unplaced"/>
</dbReference>
<reference evidence="2 4" key="1">
    <citation type="submission" date="2020-01" db="EMBL/GenBank/DDBJ databases">
        <authorList>
            <consortium name="DOE Joint Genome Institute"/>
            <person name="Haridas S."/>
            <person name="Albert R."/>
            <person name="Binder M."/>
            <person name="Bloem J."/>
            <person name="Labutti K."/>
            <person name="Salamov A."/>
            <person name="Andreopoulos B."/>
            <person name="Baker S.E."/>
            <person name="Barry K."/>
            <person name="Bills G."/>
            <person name="Bluhm B.H."/>
            <person name="Cannon C."/>
            <person name="Castanera R."/>
            <person name="Culley D.E."/>
            <person name="Daum C."/>
            <person name="Ezra D."/>
            <person name="Gonzalez J.B."/>
            <person name="Henrissat B."/>
            <person name="Kuo A."/>
            <person name="Liang C."/>
            <person name="Lipzen A."/>
            <person name="Lutzoni F."/>
            <person name="Magnuson J."/>
            <person name="Mondo S."/>
            <person name="Nolan M."/>
            <person name="Ohm R."/>
            <person name="Pangilinan J."/>
            <person name="Park H.-J."/>
            <person name="Ramirez L."/>
            <person name="Alfaro M."/>
            <person name="Sun H."/>
            <person name="Tritt A."/>
            <person name="Yoshinaga Y."/>
            <person name="Zwiers L.-H."/>
            <person name="Turgeon B.G."/>
            <person name="Goodwin S.B."/>
            <person name="Spatafora J.W."/>
            <person name="Crous P.W."/>
            <person name="Grigoriev I.V."/>
        </authorList>
    </citation>
    <scope>NUCLEOTIDE SEQUENCE</scope>
    <source>
        <strain evidence="2 4">CBS 781.70</strain>
    </source>
</reference>
<keyword evidence="3" id="KW-1185">Reference proteome</keyword>
<dbReference type="RefSeq" id="XP_033536310.1">
    <property type="nucleotide sequence ID" value="XM_033678026.1"/>
</dbReference>
<sequence>MSTALPLSSDLSSVPSSPSDSPLSSPTFPRAYRPSPRRSPTKTYRQIKRYTGRRKARPFDKVRETLALWRIQGLNFKEFIRLWLLSDRSHGQLGRTARIKQFCTVLEEQEIRQSIGDSLAGYYSWQRIFDELDGLSSHQYFNTFDPKTSHEWDIDSDDIRNVIETYAPEWFAFLDLLLRNCRSHEPAKRENLGKGIIGQMYMITAVACRSRKRKTSNAFAKNLGLYLISGGTKRRVVETLAGLGLCDTYKHVNDEVSETSSQLG</sequence>
<feature type="region of interest" description="Disordered" evidence="1">
    <location>
        <begin position="1"/>
        <end position="43"/>
    </location>
</feature>
<protein>
    <submittedName>
        <fullName evidence="2 4">Uncharacterized protein</fullName>
    </submittedName>
</protein>
<accession>A0A6G1G9Z8</accession>
<organism evidence="2">
    <name type="scientific">Eremomyces bilateralis CBS 781.70</name>
    <dbReference type="NCBI Taxonomy" id="1392243"/>
    <lineage>
        <taxon>Eukaryota</taxon>
        <taxon>Fungi</taxon>
        <taxon>Dikarya</taxon>
        <taxon>Ascomycota</taxon>
        <taxon>Pezizomycotina</taxon>
        <taxon>Dothideomycetes</taxon>
        <taxon>Dothideomycetes incertae sedis</taxon>
        <taxon>Eremomycetales</taxon>
        <taxon>Eremomycetaceae</taxon>
        <taxon>Eremomyces</taxon>
    </lineage>
</organism>
<proteinExistence type="predicted"/>